<reference evidence="2 3" key="2">
    <citation type="journal article" date="2017" name="Sci. Rep.">
        <title>Ant-infecting Ophiocordyceps genomes reveal a high diversity of potential behavioral manipulation genes and a possible major role for enterotoxins.</title>
        <authorList>
            <person name="de Bekker C."/>
            <person name="Ohm R.A."/>
            <person name="Evans H.C."/>
            <person name="Brachmann A."/>
            <person name="Hughes D.P."/>
        </authorList>
    </citation>
    <scope>NUCLEOTIDE SEQUENCE [LARGE SCALE GENOMIC DNA]</scope>
    <source>
        <strain evidence="2 3">SC16a</strain>
    </source>
</reference>
<feature type="compositionally biased region" description="Basic and acidic residues" evidence="1">
    <location>
        <begin position="79"/>
        <end position="92"/>
    </location>
</feature>
<organism evidence="2 3">
    <name type="scientific">Ophiocordyceps unilateralis</name>
    <name type="common">Zombie-ant fungus</name>
    <name type="synonym">Torrubia unilateralis</name>
    <dbReference type="NCBI Taxonomy" id="268505"/>
    <lineage>
        <taxon>Eukaryota</taxon>
        <taxon>Fungi</taxon>
        <taxon>Dikarya</taxon>
        <taxon>Ascomycota</taxon>
        <taxon>Pezizomycotina</taxon>
        <taxon>Sordariomycetes</taxon>
        <taxon>Hypocreomycetidae</taxon>
        <taxon>Hypocreales</taxon>
        <taxon>Ophiocordycipitaceae</taxon>
        <taxon>Ophiocordyceps</taxon>
    </lineage>
</organism>
<dbReference type="Proteomes" id="UP000037136">
    <property type="component" value="Unassembled WGS sequence"/>
</dbReference>
<proteinExistence type="predicted"/>
<gene>
    <name evidence="2" type="ORF">XA68_14414</name>
</gene>
<feature type="compositionally biased region" description="Gly residues" evidence="1">
    <location>
        <begin position="58"/>
        <end position="72"/>
    </location>
</feature>
<evidence type="ECO:0000256" key="1">
    <source>
        <dbReference type="SAM" id="MobiDB-lite"/>
    </source>
</evidence>
<feature type="compositionally biased region" description="Low complexity" evidence="1">
    <location>
        <begin position="16"/>
        <end position="40"/>
    </location>
</feature>
<reference evidence="2 3" key="1">
    <citation type="journal article" date="2015" name="BMC Genomics">
        <title>Gene expression during zombie ant biting behavior reflects the complexity underlying fungal parasitic behavioral manipulation.</title>
        <authorList>
            <person name="de Bekker C."/>
            <person name="Ohm R.A."/>
            <person name="Loreto R.G."/>
            <person name="Sebastian A."/>
            <person name="Albert I."/>
            <person name="Merrow M."/>
            <person name="Brachmann A."/>
            <person name="Hughes D.P."/>
        </authorList>
    </citation>
    <scope>NUCLEOTIDE SEQUENCE [LARGE SCALE GENOMIC DNA]</scope>
    <source>
        <strain evidence="2 3">SC16a</strain>
    </source>
</reference>
<protein>
    <submittedName>
        <fullName evidence="2">Uncharacterized protein</fullName>
    </submittedName>
</protein>
<dbReference type="EMBL" id="LAZP02000350">
    <property type="protein sequence ID" value="PFH57925.1"/>
    <property type="molecule type" value="Genomic_DNA"/>
</dbReference>
<dbReference type="AlphaFoldDB" id="A0A2A9P8V0"/>
<feature type="compositionally biased region" description="Basic and acidic residues" evidence="1">
    <location>
        <begin position="1"/>
        <end position="15"/>
    </location>
</feature>
<name>A0A2A9P8V0_OPHUN</name>
<evidence type="ECO:0000313" key="2">
    <source>
        <dbReference type="EMBL" id="PFH57925.1"/>
    </source>
</evidence>
<feature type="region of interest" description="Disordered" evidence="1">
    <location>
        <begin position="1"/>
        <end position="92"/>
    </location>
</feature>
<keyword evidence="3" id="KW-1185">Reference proteome</keyword>
<comment type="caution">
    <text evidence="2">The sequence shown here is derived from an EMBL/GenBank/DDBJ whole genome shotgun (WGS) entry which is preliminary data.</text>
</comment>
<sequence length="92" mass="9054">MAARPLGRDEAEATRRQGATGTTSTRGGRRGVAGAAVHAADGGGGASRVAGDAREDGQTGGAGLCEGHGGAGADEAERDDARHEEGGEAQRR</sequence>
<evidence type="ECO:0000313" key="3">
    <source>
        <dbReference type="Proteomes" id="UP000037136"/>
    </source>
</evidence>
<accession>A0A2A9P8V0</accession>